<evidence type="ECO:0000256" key="1">
    <source>
        <dbReference type="SAM" id="Phobius"/>
    </source>
</evidence>
<name>A0A1H1V2G6_9PSED</name>
<gene>
    <name evidence="2" type="ORF">SAMN05216221_2639</name>
</gene>
<proteinExistence type="predicted"/>
<dbReference type="RefSeq" id="WP_331715125.1">
    <property type="nucleotide sequence ID" value="NZ_LT629751.1"/>
</dbReference>
<dbReference type="InterPro" id="IPR048085">
    <property type="entry name" value="Cyt_ox_CcoM-like"/>
</dbReference>
<keyword evidence="3" id="KW-1185">Reference proteome</keyword>
<keyword evidence="1" id="KW-0812">Transmembrane</keyword>
<feature type="transmembrane region" description="Helical" evidence="1">
    <location>
        <begin position="6"/>
        <end position="29"/>
    </location>
</feature>
<reference evidence="3" key="1">
    <citation type="submission" date="2016-10" db="EMBL/GenBank/DDBJ databases">
        <authorList>
            <person name="Varghese N."/>
            <person name="Submissions S."/>
        </authorList>
    </citation>
    <scope>NUCLEOTIDE SEQUENCE [LARGE SCALE GENOMIC DNA]</scope>
    <source>
        <strain evidence="3">KCTC 32247</strain>
    </source>
</reference>
<dbReference type="AlphaFoldDB" id="A0A1H1V2G6"/>
<protein>
    <recommendedName>
        <fullName evidence="4">ATP-dependent helicase</fullName>
    </recommendedName>
</protein>
<keyword evidence="1" id="KW-1133">Transmembrane helix</keyword>
<sequence>MFMDEVVLAGIVIVILTAGFLGGFGYFVWKDAQKGKKSS</sequence>
<accession>A0A1H1V2G6</accession>
<dbReference type="NCBIfam" id="NF041600">
    <property type="entry name" value="cyt_ox_CcoM"/>
    <property type="match status" value="1"/>
</dbReference>
<dbReference type="Proteomes" id="UP000243359">
    <property type="component" value="Chromosome I"/>
</dbReference>
<evidence type="ECO:0000313" key="3">
    <source>
        <dbReference type="Proteomes" id="UP000243359"/>
    </source>
</evidence>
<evidence type="ECO:0008006" key="4">
    <source>
        <dbReference type="Google" id="ProtNLM"/>
    </source>
</evidence>
<evidence type="ECO:0000313" key="2">
    <source>
        <dbReference type="EMBL" id="SDS78873.1"/>
    </source>
</evidence>
<dbReference type="EMBL" id="LT629751">
    <property type="protein sequence ID" value="SDS78873.1"/>
    <property type="molecule type" value="Genomic_DNA"/>
</dbReference>
<organism evidence="2 3">
    <name type="scientific">Pseudomonas oryzae</name>
    <dbReference type="NCBI Taxonomy" id="1392877"/>
    <lineage>
        <taxon>Bacteria</taxon>
        <taxon>Pseudomonadati</taxon>
        <taxon>Pseudomonadota</taxon>
        <taxon>Gammaproteobacteria</taxon>
        <taxon>Pseudomonadales</taxon>
        <taxon>Pseudomonadaceae</taxon>
        <taxon>Pseudomonas</taxon>
    </lineage>
</organism>
<keyword evidence="1" id="KW-0472">Membrane</keyword>